<dbReference type="Gene3D" id="2.170.130.10">
    <property type="entry name" value="TonB-dependent receptor, plug domain"/>
    <property type="match status" value="1"/>
</dbReference>
<dbReference type="Gene3D" id="2.40.170.20">
    <property type="entry name" value="TonB-dependent receptor, beta-barrel domain"/>
    <property type="match status" value="1"/>
</dbReference>
<keyword evidence="15" id="KW-1185">Reference proteome</keyword>
<evidence type="ECO:0000313" key="14">
    <source>
        <dbReference type="EMBL" id="KRQ07501.1"/>
    </source>
</evidence>
<dbReference type="InterPro" id="IPR037066">
    <property type="entry name" value="Plug_dom_sf"/>
</dbReference>
<organism evidence="14 15">
    <name type="scientific">Bradyrhizobium manausense</name>
    <dbReference type="NCBI Taxonomy" id="989370"/>
    <lineage>
        <taxon>Bacteria</taxon>
        <taxon>Pseudomonadati</taxon>
        <taxon>Pseudomonadota</taxon>
        <taxon>Alphaproteobacteria</taxon>
        <taxon>Hyphomicrobiales</taxon>
        <taxon>Nitrobacteraceae</taxon>
        <taxon>Bradyrhizobium</taxon>
    </lineage>
</organism>
<dbReference type="AlphaFoldDB" id="A0A0R3DGI8"/>
<comment type="similarity">
    <text evidence="8 9">Belongs to the TonB-dependent receptor family.</text>
</comment>
<comment type="subcellular location">
    <subcellularLocation>
        <location evidence="1 8">Cell outer membrane</location>
        <topology evidence="1 8">Multi-pass membrane protein</topology>
    </subcellularLocation>
</comment>
<dbReference type="GO" id="GO:0044718">
    <property type="term" value="P:siderophore transmembrane transport"/>
    <property type="evidence" value="ECO:0007669"/>
    <property type="project" value="TreeGrafter"/>
</dbReference>
<evidence type="ECO:0000256" key="1">
    <source>
        <dbReference type="ARBA" id="ARBA00004571"/>
    </source>
</evidence>
<dbReference type="InterPro" id="IPR036942">
    <property type="entry name" value="Beta-barrel_TonB_sf"/>
</dbReference>
<name>A0A0R3DGI8_9BRAD</name>
<keyword evidence="6 8" id="KW-0472">Membrane</keyword>
<dbReference type="Pfam" id="PF07715">
    <property type="entry name" value="Plug"/>
    <property type="match status" value="1"/>
</dbReference>
<evidence type="ECO:0000256" key="4">
    <source>
        <dbReference type="ARBA" id="ARBA00022692"/>
    </source>
</evidence>
<evidence type="ECO:0000256" key="5">
    <source>
        <dbReference type="ARBA" id="ARBA00023077"/>
    </source>
</evidence>
<dbReference type="GO" id="GO:0009279">
    <property type="term" value="C:cell outer membrane"/>
    <property type="evidence" value="ECO:0007669"/>
    <property type="project" value="UniProtKB-SubCell"/>
</dbReference>
<keyword evidence="5 9" id="KW-0798">TonB box</keyword>
<dbReference type="PROSITE" id="PS52016">
    <property type="entry name" value="TONB_DEPENDENT_REC_3"/>
    <property type="match status" value="1"/>
</dbReference>
<feature type="region of interest" description="Disordered" evidence="10">
    <location>
        <begin position="31"/>
        <end position="84"/>
    </location>
</feature>
<dbReference type="InterPro" id="IPR012910">
    <property type="entry name" value="Plug_dom"/>
</dbReference>
<feature type="compositionally biased region" description="Basic and acidic residues" evidence="10">
    <location>
        <begin position="57"/>
        <end position="71"/>
    </location>
</feature>
<dbReference type="InterPro" id="IPR000531">
    <property type="entry name" value="Beta-barrel_TonB"/>
</dbReference>
<evidence type="ECO:0000256" key="10">
    <source>
        <dbReference type="SAM" id="MobiDB-lite"/>
    </source>
</evidence>
<evidence type="ECO:0000256" key="6">
    <source>
        <dbReference type="ARBA" id="ARBA00023136"/>
    </source>
</evidence>
<dbReference type="GO" id="GO:0015344">
    <property type="term" value="F:siderophore uptake transmembrane transporter activity"/>
    <property type="evidence" value="ECO:0007669"/>
    <property type="project" value="TreeGrafter"/>
</dbReference>
<evidence type="ECO:0000256" key="7">
    <source>
        <dbReference type="ARBA" id="ARBA00023237"/>
    </source>
</evidence>
<dbReference type="SUPFAM" id="SSF56935">
    <property type="entry name" value="Porins"/>
    <property type="match status" value="1"/>
</dbReference>
<evidence type="ECO:0000256" key="2">
    <source>
        <dbReference type="ARBA" id="ARBA00022448"/>
    </source>
</evidence>
<keyword evidence="7 8" id="KW-0998">Cell outer membrane</keyword>
<evidence type="ECO:0000256" key="11">
    <source>
        <dbReference type="SAM" id="SignalP"/>
    </source>
</evidence>
<keyword evidence="4 8" id="KW-0812">Transmembrane</keyword>
<evidence type="ECO:0000256" key="9">
    <source>
        <dbReference type="RuleBase" id="RU003357"/>
    </source>
</evidence>
<gene>
    <name evidence="14" type="ORF">AOQ71_23290</name>
</gene>
<dbReference type="Proteomes" id="UP000051936">
    <property type="component" value="Unassembled WGS sequence"/>
</dbReference>
<dbReference type="EMBL" id="LJYG01000097">
    <property type="protein sequence ID" value="KRQ07501.1"/>
    <property type="molecule type" value="Genomic_DNA"/>
</dbReference>
<feature type="chain" id="PRO_5006435458" evidence="11">
    <location>
        <begin position="32"/>
        <end position="743"/>
    </location>
</feature>
<keyword evidence="11" id="KW-0732">Signal</keyword>
<dbReference type="PANTHER" id="PTHR30069:SF28">
    <property type="entry name" value="TONB-DEPENDENT RECEPTOR YNCD-RELATED"/>
    <property type="match status" value="1"/>
</dbReference>
<feature type="domain" description="TonB-dependent receptor plug" evidence="13">
    <location>
        <begin position="105"/>
        <end position="214"/>
    </location>
</feature>
<feature type="domain" description="TonB-dependent receptor-like beta-barrel" evidence="12">
    <location>
        <begin position="228"/>
        <end position="690"/>
    </location>
</feature>
<evidence type="ECO:0000313" key="15">
    <source>
        <dbReference type="Proteomes" id="UP000051936"/>
    </source>
</evidence>
<reference evidence="14 15" key="1">
    <citation type="submission" date="2015-09" db="EMBL/GenBank/DDBJ databases">
        <title>Draft Genome Sequence of Bradyrhizobium manausense Strain BR 3351T, a Novel Symbiotic Nitrogen-Fixing Alphaproteobacterium Isolated from Brazilian Amazon Rain Forest.</title>
        <authorList>
            <person name="De Araujo J.L."/>
            <person name="Zilli J.E."/>
        </authorList>
    </citation>
    <scope>NUCLEOTIDE SEQUENCE [LARGE SCALE GENOMIC DNA]</scope>
    <source>
        <strain evidence="14 15">BR3351</strain>
    </source>
</reference>
<dbReference type="InterPro" id="IPR039426">
    <property type="entry name" value="TonB-dep_rcpt-like"/>
</dbReference>
<evidence type="ECO:0000256" key="3">
    <source>
        <dbReference type="ARBA" id="ARBA00022452"/>
    </source>
</evidence>
<evidence type="ECO:0000259" key="13">
    <source>
        <dbReference type="Pfam" id="PF07715"/>
    </source>
</evidence>
<evidence type="ECO:0000256" key="8">
    <source>
        <dbReference type="PROSITE-ProRule" id="PRU01360"/>
    </source>
</evidence>
<sequence>MGSFTVTSSLRGLRACALASVALMLSTPLKAQSSGQKQLPPVTVEAPKQKRNAASRPSRDIVRSSQAERARRAPTAPAQAVGDQGGASRAALGVLSAQQALKEINNTPGGVALVPAEAYRNSTVANTIKDILDYVPGVFAQPKWGDDTRLSIRGSGLSRNFHLRGIQLYMDGIPINTSDGYGDFQEIDPTAYKYVEVYKGGNALQFGANSLGGAINFVTPTGRDAYPNGVSVDFGAFNTKRLQANVGGANGPWDGFVTAATQASDGFRDHSFGSSNKLSANVGYQISPDVETRFYLNANEVRQRIPGSIDRTTALTSPTTPAAINVANDWQRNIDTVRVANKTTIRIEDTKVEFGAFGVDRHLMHPIFQWLDYHYKDYGGFAKVTDDRVIGDYRNRFVAGFNILNGTIDAQQFVNIGGFKGAQTSALLQKPENYSAFAENSLYFLPNVAFVAGTQYLFAVRDQQVNFSTNGDVNGRSTFSLWSPKTGLLWQVDPTWQVFGNISRSAEVPSFGESVSPNFLNPALPNIPFFSIKPQTATTFEVGTRMQRPDYAWEVTLYRSQINDELLCLYSAFGNCNVTNANKTIHQGIEAGAGAAIIRDLFVSGPAPDKIWLNVAYTLNDFRFDNDPVFGNNILPGAPRHFIRAELLYKHPNGIYFGPNFEWVPQAYYVDSANKLITSAYAIWGFKVGVDNGGPFTGYIEARNIANKAYIASASIIDRATPTSPLFEPGTGRAIYAGVRYRW</sequence>
<proteinExistence type="inferred from homology"/>
<evidence type="ECO:0000259" key="12">
    <source>
        <dbReference type="Pfam" id="PF00593"/>
    </source>
</evidence>
<keyword evidence="2 8" id="KW-0813">Transport</keyword>
<protein>
    <submittedName>
        <fullName evidence="14">Ligand-gated channel protein</fullName>
    </submittedName>
</protein>
<comment type="caution">
    <text evidence="14">The sequence shown here is derived from an EMBL/GenBank/DDBJ whole genome shotgun (WGS) entry which is preliminary data.</text>
</comment>
<feature type="signal peptide" evidence="11">
    <location>
        <begin position="1"/>
        <end position="31"/>
    </location>
</feature>
<accession>A0A0R3DGI8</accession>
<dbReference type="Pfam" id="PF00593">
    <property type="entry name" value="TonB_dep_Rec_b-barrel"/>
    <property type="match status" value="1"/>
</dbReference>
<dbReference type="STRING" id="989370.AOQ71_23290"/>
<dbReference type="PANTHER" id="PTHR30069">
    <property type="entry name" value="TONB-DEPENDENT OUTER MEMBRANE RECEPTOR"/>
    <property type="match status" value="1"/>
</dbReference>
<keyword evidence="3 8" id="KW-1134">Transmembrane beta strand</keyword>